<accession>X1BAD9</accession>
<reference evidence="1" key="1">
    <citation type="journal article" date="2014" name="Front. Microbiol.">
        <title>High frequency of phylogenetically diverse reductive dehalogenase-homologous genes in deep subseafloor sedimentary metagenomes.</title>
        <authorList>
            <person name="Kawai M."/>
            <person name="Futagami T."/>
            <person name="Toyoda A."/>
            <person name="Takaki Y."/>
            <person name="Nishi S."/>
            <person name="Hori S."/>
            <person name="Arai W."/>
            <person name="Tsubouchi T."/>
            <person name="Morono Y."/>
            <person name="Uchiyama I."/>
            <person name="Ito T."/>
            <person name="Fujiyama A."/>
            <person name="Inagaki F."/>
            <person name="Takami H."/>
        </authorList>
    </citation>
    <scope>NUCLEOTIDE SEQUENCE</scope>
    <source>
        <strain evidence="1">Expedition CK06-06</strain>
    </source>
</reference>
<evidence type="ECO:0000313" key="1">
    <source>
        <dbReference type="EMBL" id="GAG92819.1"/>
    </source>
</evidence>
<dbReference type="HAMAP" id="MF_01805">
    <property type="entry name" value="ScpA"/>
    <property type="match status" value="1"/>
</dbReference>
<dbReference type="Pfam" id="PF02616">
    <property type="entry name" value="SMC_ScpA"/>
    <property type="match status" value="1"/>
</dbReference>
<dbReference type="PANTHER" id="PTHR33969:SF2">
    <property type="entry name" value="SEGREGATION AND CONDENSATION PROTEIN A"/>
    <property type="match status" value="1"/>
</dbReference>
<dbReference type="EMBL" id="BART01023464">
    <property type="protein sequence ID" value="GAG92819.1"/>
    <property type="molecule type" value="Genomic_DNA"/>
</dbReference>
<protein>
    <recommendedName>
        <fullName evidence="2">Segregation/condensation protein A</fullName>
    </recommendedName>
</protein>
<dbReference type="Gene3D" id="1.10.10.580">
    <property type="entry name" value="Structural maintenance of chromosome 1. Chain E"/>
    <property type="match status" value="1"/>
</dbReference>
<proteinExistence type="inferred from homology"/>
<dbReference type="InterPro" id="IPR023093">
    <property type="entry name" value="ScpA-like_C"/>
</dbReference>
<dbReference type="AlphaFoldDB" id="X1BAD9"/>
<dbReference type="InterPro" id="IPR003768">
    <property type="entry name" value="ScpA"/>
</dbReference>
<name>X1BAD9_9ZZZZ</name>
<comment type="caution">
    <text evidence="1">The sequence shown here is derived from an EMBL/GenBank/DDBJ whole genome shotgun (WGS) entry which is preliminary data.</text>
</comment>
<gene>
    <name evidence="1" type="ORF">S01H4_42679</name>
</gene>
<sequence>DTQNPSTSSINYTVETKGFKGPLDLLLQLIEKAELDITKISLSQVTKQYLAYIRLLSKMDFEEISGFLIIAAKLIQIKSEVLLPNPTKMNGDEDDIGEELVRQLILYRKFKEIAKVLESIEASGNSTYLRIAPVPLIESEYDLTEINLNDILESLNIVLNRSEPDTPLSQVITTPKFTIRQKINNIAMILKSNQHGSFKEFLSDEPTKDEIVATFIAMLELIKRHFINVWQENLFEDIELQLTSSWDDDLFLELEFEE</sequence>
<dbReference type="Gene3D" id="6.10.250.2410">
    <property type="match status" value="1"/>
</dbReference>
<evidence type="ECO:0008006" key="2">
    <source>
        <dbReference type="Google" id="ProtNLM"/>
    </source>
</evidence>
<dbReference type="PANTHER" id="PTHR33969">
    <property type="entry name" value="SEGREGATION AND CONDENSATION PROTEIN A"/>
    <property type="match status" value="1"/>
</dbReference>
<feature type="non-terminal residue" evidence="1">
    <location>
        <position position="1"/>
    </location>
</feature>
<organism evidence="1">
    <name type="scientific">marine sediment metagenome</name>
    <dbReference type="NCBI Taxonomy" id="412755"/>
    <lineage>
        <taxon>unclassified sequences</taxon>
        <taxon>metagenomes</taxon>
        <taxon>ecological metagenomes</taxon>
    </lineage>
</organism>